<sequence>MSSFRRTLVPVAVLALAAALFPAAAAASAVPTGATPGTVTDFGVQQTALTVFEAHYGTGAENRPVVYGVQMGSPGVLSVTDPVTRELLDTAYLPDSSGAWGITQTADGTVYAGSYPNAHLYSYDPQTRTTVDLGAPVAGQTVLYGLRPGAHGRVYGGTYPGAHVFSYAPGEGFRDHGRMYAGEQYVVDVAVDPARDVLWAAVGTAGHLIRLDLGTGEKRDIWPEALRGDANYPYDINLVGGKLFVKRNKLQGLVLDPDTGAVLADGFTMGSRGTSPLAPDGRSVYFTSGTELWRYDLPTDTVGPVRDTTGAPVRGDGAGIGFGFLDGQLYAVIGNYAGQALRYDPATGASERYQLPFPPQALDINTITAGPDGRIWTNLYINGNLAVLDPGTGTAINVGRLGQADGFGWHEGRMYQGVYPYGGVLVYDPARPYQLGTNPHELFRLQPDGQNRPIAFASSGSRIYVGSTPDYGLWGGALTVYDTANGARTTRRNIVADQGVISLAVVGDQLWAGTTISGGGGTVPRAAEAKVFTADLATGEKTADYTPVPGADSITSLVAGPDGMIWGLADGEVFVLDPATGAVTHRLDVPGRSSGVADELVVSAADEHVYAALDGYLHRIDPLSKAVRTIRDTQTYRVTQDGEGNLWFRNGVKAANGAVQYGSHLLRYVPEPDDCPRSDLRAQVHAGGGSGVPNRYAERGCTVNDLIRDEAHWASHGAFVAHVASVTGDLVEAGLLSGGEKDAIVAAGARSGIGR</sequence>
<dbReference type="Gene3D" id="2.130.10.10">
    <property type="entry name" value="YVTN repeat-like/Quinoprotein amine dehydrogenase"/>
    <property type="match status" value="2"/>
</dbReference>
<evidence type="ECO:0000313" key="3">
    <source>
        <dbReference type="Proteomes" id="UP000198243"/>
    </source>
</evidence>
<dbReference type="OrthoDB" id="57332at2"/>
<dbReference type="InterPro" id="IPR011044">
    <property type="entry name" value="Quino_amine_DH_bsu"/>
</dbReference>
<dbReference type="RefSeq" id="WP_089020071.1">
    <property type="nucleotide sequence ID" value="NZ_LT607412.1"/>
</dbReference>
<gene>
    <name evidence="2" type="ORF">GA0070607_4712</name>
</gene>
<evidence type="ECO:0000256" key="1">
    <source>
        <dbReference type="SAM" id="SignalP"/>
    </source>
</evidence>
<dbReference type="AlphaFoldDB" id="A0A1C4X5P8"/>
<accession>A0A1C4X5P8</accession>
<dbReference type="PANTHER" id="PTHR40274">
    <property type="entry name" value="VIRGINIAMYCIN B LYASE"/>
    <property type="match status" value="1"/>
</dbReference>
<protein>
    <recommendedName>
        <fullName evidence="4">Outer membrane protein assembly factor BamB, contains PQQ-like beta-propeller repeat</fullName>
    </recommendedName>
</protein>
<evidence type="ECO:0000313" key="2">
    <source>
        <dbReference type="EMBL" id="SCF03738.1"/>
    </source>
</evidence>
<name>A0A1C4X5P8_9ACTN</name>
<feature type="chain" id="PRO_5008707614" description="Outer membrane protein assembly factor BamB, contains PQQ-like beta-propeller repeat" evidence="1">
    <location>
        <begin position="30"/>
        <end position="755"/>
    </location>
</feature>
<keyword evidence="1" id="KW-0732">Signal</keyword>
<organism evidence="2 3">
    <name type="scientific">Micromonospora coriariae</name>
    <dbReference type="NCBI Taxonomy" id="285665"/>
    <lineage>
        <taxon>Bacteria</taxon>
        <taxon>Bacillati</taxon>
        <taxon>Actinomycetota</taxon>
        <taxon>Actinomycetes</taxon>
        <taxon>Micromonosporales</taxon>
        <taxon>Micromonosporaceae</taxon>
        <taxon>Micromonospora</taxon>
    </lineage>
</organism>
<keyword evidence="3" id="KW-1185">Reference proteome</keyword>
<dbReference type="InterPro" id="IPR051344">
    <property type="entry name" value="Vgb"/>
</dbReference>
<feature type="signal peptide" evidence="1">
    <location>
        <begin position="1"/>
        <end position="29"/>
    </location>
</feature>
<reference evidence="3" key="1">
    <citation type="submission" date="2016-06" db="EMBL/GenBank/DDBJ databases">
        <authorList>
            <person name="Varghese N."/>
            <person name="Submissions Spin"/>
        </authorList>
    </citation>
    <scope>NUCLEOTIDE SEQUENCE [LARGE SCALE GENOMIC DNA]</scope>
    <source>
        <strain evidence="3">DSM 44875</strain>
    </source>
</reference>
<dbReference type="Proteomes" id="UP000198243">
    <property type="component" value="Chromosome I"/>
</dbReference>
<proteinExistence type="predicted"/>
<dbReference type="InterPro" id="IPR015943">
    <property type="entry name" value="WD40/YVTN_repeat-like_dom_sf"/>
</dbReference>
<dbReference type="SUPFAM" id="SSF63829">
    <property type="entry name" value="Calcium-dependent phosphotriesterase"/>
    <property type="match status" value="1"/>
</dbReference>
<dbReference type="SUPFAM" id="SSF50969">
    <property type="entry name" value="YVTN repeat-like/Quinoprotein amine dehydrogenase"/>
    <property type="match status" value="2"/>
</dbReference>
<evidence type="ECO:0008006" key="4">
    <source>
        <dbReference type="Google" id="ProtNLM"/>
    </source>
</evidence>
<dbReference type="EMBL" id="LT607412">
    <property type="protein sequence ID" value="SCF03738.1"/>
    <property type="molecule type" value="Genomic_DNA"/>
</dbReference>
<dbReference type="PANTHER" id="PTHR40274:SF3">
    <property type="entry name" value="VIRGINIAMYCIN B LYASE"/>
    <property type="match status" value="1"/>
</dbReference>